<dbReference type="OrthoDB" id="3184878at2759"/>
<keyword evidence="2" id="KW-1133">Transmembrane helix</keyword>
<dbReference type="EMBL" id="KN822976">
    <property type="protein sequence ID" value="KIO30020.1"/>
    <property type="molecule type" value="Genomic_DNA"/>
</dbReference>
<evidence type="ECO:0000313" key="4">
    <source>
        <dbReference type="Proteomes" id="UP000054248"/>
    </source>
</evidence>
<dbReference type="HOGENOM" id="CLU_1778827_0_0_1"/>
<feature type="region of interest" description="Disordered" evidence="1">
    <location>
        <begin position="21"/>
        <end position="55"/>
    </location>
</feature>
<evidence type="ECO:0000313" key="3">
    <source>
        <dbReference type="EMBL" id="KIO30020.1"/>
    </source>
</evidence>
<name>A0A0C3QF88_9AGAM</name>
<feature type="region of interest" description="Disordered" evidence="1">
    <location>
        <begin position="104"/>
        <end position="123"/>
    </location>
</feature>
<keyword evidence="4" id="KW-1185">Reference proteome</keyword>
<dbReference type="Proteomes" id="UP000054248">
    <property type="component" value="Unassembled WGS sequence"/>
</dbReference>
<dbReference type="AlphaFoldDB" id="A0A0C3QF88"/>
<proteinExistence type="predicted"/>
<protein>
    <submittedName>
        <fullName evidence="3">Uncharacterized protein</fullName>
    </submittedName>
</protein>
<keyword evidence="2" id="KW-0472">Membrane</keyword>
<reference evidence="4" key="2">
    <citation type="submission" date="2015-01" db="EMBL/GenBank/DDBJ databases">
        <title>Evolutionary Origins and Diversification of the Mycorrhizal Mutualists.</title>
        <authorList>
            <consortium name="DOE Joint Genome Institute"/>
            <consortium name="Mycorrhizal Genomics Consortium"/>
            <person name="Kohler A."/>
            <person name="Kuo A."/>
            <person name="Nagy L.G."/>
            <person name="Floudas D."/>
            <person name="Copeland A."/>
            <person name="Barry K.W."/>
            <person name="Cichocki N."/>
            <person name="Veneault-Fourrey C."/>
            <person name="LaButti K."/>
            <person name="Lindquist E.A."/>
            <person name="Lipzen A."/>
            <person name="Lundell T."/>
            <person name="Morin E."/>
            <person name="Murat C."/>
            <person name="Riley R."/>
            <person name="Ohm R."/>
            <person name="Sun H."/>
            <person name="Tunlid A."/>
            <person name="Henrissat B."/>
            <person name="Grigoriev I.V."/>
            <person name="Hibbett D.S."/>
            <person name="Martin F."/>
        </authorList>
    </citation>
    <scope>NUCLEOTIDE SEQUENCE [LARGE SCALE GENOMIC DNA]</scope>
    <source>
        <strain evidence="4">MUT 4182</strain>
    </source>
</reference>
<reference evidence="3 4" key="1">
    <citation type="submission" date="2014-04" db="EMBL/GenBank/DDBJ databases">
        <authorList>
            <consortium name="DOE Joint Genome Institute"/>
            <person name="Kuo A."/>
            <person name="Girlanda M."/>
            <person name="Perotto S."/>
            <person name="Kohler A."/>
            <person name="Nagy L.G."/>
            <person name="Floudas D."/>
            <person name="Copeland A."/>
            <person name="Barry K.W."/>
            <person name="Cichocki N."/>
            <person name="Veneault-Fourrey C."/>
            <person name="LaButti K."/>
            <person name="Lindquist E.A."/>
            <person name="Lipzen A."/>
            <person name="Lundell T."/>
            <person name="Morin E."/>
            <person name="Murat C."/>
            <person name="Sun H."/>
            <person name="Tunlid A."/>
            <person name="Henrissat B."/>
            <person name="Grigoriev I.V."/>
            <person name="Hibbett D.S."/>
            <person name="Martin F."/>
            <person name="Nordberg H.P."/>
            <person name="Cantor M.N."/>
            <person name="Hua S.X."/>
        </authorList>
    </citation>
    <scope>NUCLEOTIDE SEQUENCE [LARGE SCALE GENOMIC DNA]</scope>
    <source>
        <strain evidence="3 4">MUT 4182</strain>
    </source>
</reference>
<gene>
    <name evidence="3" type="ORF">M407DRAFT_242370</name>
</gene>
<evidence type="ECO:0000256" key="2">
    <source>
        <dbReference type="SAM" id="Phobius"/>
    </source>
</evidence>
<accession>A0A0C3QF88</accession>
<keyword evidence="2" id="KW-0812">Transmembrane</keyword>
<evidence type="ECO:0000256" key="1">
    <source>
        <dbReference type="SAM" id="MobiDB-lite"/>
    </source>
</evidence>
<organism evidence="3 4">
    <name type="scientific">Tulasnella calospora MUT 4182</name>
    <dbReference type="NCBI Taxonomy" id="1051891"/>
    <lineage>
        <taxon>Eukaryota</taxon>
        <taxon>Fungi</taxon>
        <taxon>Dikarya</taxon>
        <taxon>Basidiomycota</taxon>
        <taxon>Agaricomycotina</taxon>
        <taxon>Agaricomycetes</taxon>
        <taxon>Cantharellales</taxon>
        <taxon>Tulasnellaceae</taxon>
        <taxon>Tulasnella</taxon>
    </lineage>
</organism>
<feature type="transmembrane region" description="Helical" evidence="2">
    <location>
        <begin position="72"/>
        <end position="89"/>
    </location>
</feature>
<sequence length="146" mass="16161">MNTVRQAPKISRIGFKPTGIRFKGTAPPPGATFRPLHPLRGGPGIRPQEQRDPGKRSAYGIANKLADYSQRGVVTVLFGMTVWGIYAMWDVHTHIMAKSQEAYEKRQQDGTLEEAPVKPKKPEWTLAEAAQKVQEGKKPQLAPSDS</sequence>